<protein>
    <recommendedName>
        <fullName evidence="5">ZU5 domain-containing protein</fullName>
    </recommendedName>
</protein>
<proteinExistence type="predicted"/>
<dbReference type="Gene3D" id="2.60.220.30">
    <property type="match status" value="1"/>
</dbReference>
<feature type="chain" id="PRO_5045537290" description="ZU5 domain-containing protein" evidence="2">
    <location>
        <begin position="21"/>
        <end position="441"/>
    </location>
</feature>
<sequence>MRYTLIRKLVCIAPVLMALAACGGGDSTPAPAPAPVPPGPPPVVTPAGTAQGTPVSASLGSAGGTLSSADGRLQLVVPEGALSAPTTISIQPVSNGAPGRVGSGYHLLPEGITFARPVQLSFAYDESDVAGSSAELLGVATQQADGTWRWQGGTLDAQARTVTASATHFSDWSLVKGLQLRPPSATVKTRASVSLKLAYCFAPALDNDLLEPLGFDCEAENAPAPSQAVNWSVNGIPGGNGSAGTVAGSKGGATYTAPAQVPPTNPVAVSAEIQGAGGKVLVVSNITVKGDETAGYAGSISGTVTETADGTRITYQSANLRFVPLEVPPTNYAARGSLTMTTYHPGGDVTTRLVNLEGDGSVLTVHDPVLEGPYASFSGRYWFSVMGLFNACPEKAVMDGTALPSYGADPSRLEGARQISCAGGSLAIDAQWSLKADDAGT</sequence>
<evidence type="ECO:0008006" key="5">
    <source>
        <dbReference type="Google" id="ProtNLM"/>
    </source>
</evidence>
<dbReference type="PROSITE" id="PS51257">
    <property type="entry name" value="PROKAR_LIPOPROTEIN"/>
    <property type="match status" value="1"/>
</dbReference>
<comment type="caution">
    <text evidence="3">The sequence shown here is derived from an EMBL/GenBank/DDBJ whole genome shotgun (WGS) entry which is preliminary data.</text>
</comment>
<evidence type="ECO:0000313" key="3">
    <source>
        <dbReference type="EMBL" id="MFD2752926.1"/>
    </source>
</evidence>
<keyword evidence="4" id="KW-1185">Reference proteome</keyword>
<organism evidence="3 4">
    <name type="scientific">Comamonas terrae</name>
    <dbReference type="NCBI Taxonomy" id="673548"/>
    <lineage>
        <taxon>Bacteria</taxon>
        <taxon>Pseudomonadati</taxon>
        <taxon>Pseudomonadota</taxon>
        <taxon>Betaproteobacteria</taxon>
        <taxon>Burkholderiales</taxon>
        <taxon>Comamonadaceae</taxon>
        <taxon>Comamonas</taxon>
    </lineage>
</organism>
<evidence type="ECO:0000256" key="1">
    <source>
        <dbReference type="SAM" id="MobiDB-lite"/>
    </source>
</evidence>
<name>A0ABW5UHC3_9BURK</name>
<feature type="compositionally biased region" description="Pro residues" evidence="1">
    <location>
        <begin position="30"/>
        <end position="44"/>
    </location>
</feature>
<dbReference type="Proteomes" id="UP001597463">
    <property type="component" value="Unassembled WGS sequence"/>
</dbReference>
<feature type="region of interest" description="Disordered" evidence="1">
    <location>
        <begin position="28"/>
        <end position="63"/>
    </location>
</feature>
<evidence type="ECO:0000313" key="4">
    <source>
        <dbReference type="Proteomes" id="UP001597463"/>
    </source>
</evidence>
<dbReference type="RefSeq" id="WP_157081836.1">
    <property type="nucleotide sequence ID" value="NZ_BCNT01000003.1"/>
</dbReference>
<reference evidence="4" key="1">
    <citation type="journal article" date="2019" name="Int. J. Syst. Evol. Microbiol.">
        <title>The Global Catalogue of Microorganisms (GCM) 10K type strain sequencing project: providing services to taxonomists for standard genome sequencing and annotation.</title>
        <authorList>
            <consortium name="The Broad Institute Genomics Platform"/>
            <consortium name="The Broad Institute Genome Sequencing Center for Infectious Disease"/>
            <person name="Wu L."/>
            <person name="Ma J."/>
        </authorList>
    </citation>
    <scope>NUCLEOTIDE SEQUENCE [LARGE SCALE GENOMIC DNA]</scope>
    <source>
        <strain evidence="4">TISTR 1906</strain>
    </source>
</reference>
<evidence type="ECO:0000256" key="2">
    <source>
        <dbReference type="SAM" id="SignalP"/>
    </source>
</evidence>
<feature type="compositionally biased region" description="Low complexity" evidence="1">
    <location>
        <begin position="45"/>
        <end position="63"/>
    </location>
</feature>
<accession>A0ABW5UHC3</accession>
<gene>
    <name evidence="3" type="ORF">ACFSW6_02425</name>
</gene>
<dbReference type="EMBL" id="JBHUMV010000001">
    <property type="protein sequence ID" value="MFD2752926.1"/>
    <property type="molecule type" value="Genomic_DNA"/>
</dbReference>
<feature type="signal peptide" evidence="2">
    <location>
        <begin position="1"/>
        <end position="20"/>
    </location>
</feature>
<keyword evidence="2" id="KW-0732">Signal</keyword>